<reference evidence="1 2" key="1">
    <citation type="journal article" date="2015" name="Genome Announc.">
        <title>Expanding the biotechnology potential of lactobacilli through comparative genomics of 213 strains and associated genera.</title>
        <authorList>
            <person name="Sun Z."/>
            <person name="Harris H.M."/>
            <person name="McCann A."/>
            <person name="Guo C."/>
            <person name="Argimon S."/>
            <person name="Zhang W."/>
            <person name="Yang X."/>
            <person name="Jeffery I.B."/>
            <person name="Cooney J.C."/>
            <person name="Kagawa T.F."/>
            <person name="Liu W."/>
            <person name="Song Y."/>
            <person name="Salvetti E."/>
            <person name="Wrobel A."/>
            <person name="Rasinkangas P."/>
            <person name="Parkhill J."/>
            <person name="Rea M.C."/>
            <person name="O'Sullivan O."/>
            <person name="Ritari J."/>
            <person name="Douillard F.P."/>
            <person name="Paul Ross R."/>
            <person name="Yang R."/>
            <person name="Briner A.E."/>
            <person name="Felis G.E."/>
            <person name="de Vos W.M."/>
            <person name="Barrangou R."/>
            <person name="Klaenhammer T.R."/>
            <person name="Caufield P.W."/>
            <person name="Cui Y."/>
            <person name="Zhang H."/>
            <person name="O'Toole P.W."/>
        </authorList>
    </citation>
    <scope>NUCLEOTIDE SEQUENCE [LARGE SCALE GENOMIC DNA]</scope>
    <source>
        <strain evidence="1 2">DSM 20190</strain>
    </source>
</reference>
<dbReference type="InParanoid" id="A0A0R2FW43"/>
<dbReference type="PATRIC" id="fig|1123500.6.peg.558"/>
<gene>
    <name evidence="1" type="ORF">IV68_GL000555</name>
</gene>
<dbReference type="RefSeq" id="WP_022791646.1">
    <property type="nucleotide sequence ID" value="NZ_ATUU01000002.1"/>
</dbReference>
<organism evidence="1 2">
    <name type="scientific">Weissella halotolerans DSM 20190</name>
    <dbReference type="NCBI Taxonomy" id="1123500"/>
    <lineage>
        <taxon>Bacteria</taxon>
        <taxon>Bacillati</taxon>
        <taxon>Bacillota</taxon>
        <taxon>Bacilli</taxon>
        <taxon>Lactobacillales</taxon>
        <taxon>Lactobacillaceae</taxon>
        <taxon>Weissella</taxon>
    </lineage>
</organism>
<dbReference type="Proteomes" id="UP000051296">
    <property type="component" value="Unassembled WGS sequence"/>
</dbReference>
<protein>
    <submittedName>
        <fullName evidence="1">Uncharacterized protein</fullName>
    </submittedName>
</protein>
<dbReference type="OrthoDB" id="2148594at2"/>
<dbReference type="AlphaFoldDB" id="A0A0R2FW43"/>
<dbReference type="EMBL" id="JQAX01000002">
    <property type="protein sequence ID" value="KRN32206.1"/>
    <property type="molecule type" value="Genomic_DNA"/>
</dbReference>
<evidence type="ECO:0000313" key="2">
    <source>
        <dbReference type="Proteomes" id="UP000051296"/>
    </source>
</evidence>
<evidence type="ECO:0000313" key="1">
    <source>
        <dbReference type="EMBL" id="KRN32206.1"/>
    </source>
</evidence>
<keyword evidence="2" id="KW-1185">Reference proteome</keyword>
<proteinExistence type="predicted"/>
<accession>A0A0R2FW43</accession>
<name>A0A0R2FW43_9LACO</name>
<comment type="caution">
    <text evidence="1">The sequence shown here is derived from an EMBL/GenBank/DDBJ whole genome shotgun (WGS) entry which is preliminary data.</text>
</comment>
<sequence>MRLLVLDCPREQSQRLPNGNKLAQACQKLQVDVIVALNVCQHVQAGRAHDFGPVALPNDGISCVYQDNLAFHLYQALFQQKNEWSWGYGASYLHVDYQLGVGFLQRTSNCRMWTRKISTTVKLHVIDSPAMICAVVVNPIQEPLTQAIVDRVHDLLRAQIKPIYLITSRHLESKLVKLGWQSGLKLVQQTTDLWSLEQTVFVDFGAPVASMQPLTKSLSFPVTEMNGLLMEVH</sequence>